<dbReference type="InterPro" id="IPR051448">
    <property type="entry name" value="CdaR-like_regulators"/>
</dbReference>
<dbReference type="PANTHER" id="PTHR33744:SF1">
    <property type="entry name" value="DNA-BINDING TRANSCRIPTIONAL ACTIVATOR ADER"/>
    <property type="match status" value="1"/>
</dbReference>
<comment type="caution">
    <text evidence="2">The sequence shown here is derived from an EMBL/GenBank/DDBJ whole genome shotgun (WGS) entry which is preliminary data.</text>
</comment>
<keyword evidence="3" id="KW-1185">Reference proteome</keyword>
<evidence type="ECO:0000313" key="3">
    <source>
        <dbReference type="Proteomes" id="UP001277761"/>
    </source>
</evidence>
<proteinExistence type="predicted"/>
<gene>
    <name evidence="2" type="ORF">SK069_03640</name>
</gene>
<dbReference type="Proteomes" id="UP001277761">
    <property type="component" value="Unassembled WGS sequence"/>
</dbReference>
<protein>
    <submittedName>
        <fullName evidence="2">Helix-turn-helix domain-containing protein</fullName>
    </submittedName>
</protein>
<dbReference type="RefSeq" id="WP_319952819.1">
    <property type="nucleotide sequence ID" value="NZ_JAXAVX010000001.1"/>
</dbReference>
<dbReference type="InterPro" id="IPR042070">
    <property type="entry name" value="PucR_C-HTH_sf"/>
</dbReference>
<name>A0ABU4VGX5_9ACTN</name>
<organism evidence="2 3">
    <name type="scientific">Patulibacter brassicae</name>
    <dbReference type="NCBI Taxonomy" id="1705717"/>
    <lineage>
        <taxon>Bacteria</taxon>
        <taxon>Bacillati</taxon>
        <taxon>Actinomycetota</taxon>
        <taxon>Thermoleophilia</taxon>
        <taxon>Solirubrobacterales</taxon>
        <taxon>Patulibacteraceae</taxon>
        <taxon>Patulibacter</taxon>
    </lineage>
</organism>
<evidence type="ECO:0000259" key="1">
    <source>
        <dbReference type="Pfam" id="PF13556"/>
    </source>
</evidence>
<accession>A0ABU4VGX5</accession>
<feature type="domain" description="PucR C-terminal helix-turn-helix" evidence="1">
    <location>
        <begin position="132"/>
        <end position="190"/>
    </location>
</feature>
<dbReference type="Gene3D" id="1.10.10.2840">
    <property type="entry name" value="PucR C-terminal helix-turn-helix domain"/>
    <property type="match status" value="1"/>
</dbReference>
<dbReference type="EMBL" id="JAXAVX010000001">
    <property type="protein sequence ID" value="MDX8150675.1"/>
    <property type="molecule type" value="Genomic_DNA"/>
</dbReference>
<evidence type="ECO:0000313" key="2">
    <source>
        <dbReference type="EMBL" id="MDX8150675.1"/>
    </source>
</evidence>
<dbReference type="Pfam" id="PF13556">
    <property type="entry name" value="HTH_30"/>
    <property type="match status" value="1"/>
</dbReference>
<dbReference type="PANTHER" id="PTHR33744">
    <property type="entry name" value="CARBOHYDRATE DIACID REGULATOR"/>
    <property type="match status" value="1"/>
</dbReference>
<dbReference type="InterPro" id="IPR025736">
    <property type="entry name" value="PucR_C-HTH_dom"/>
</dbReference>
<reference evidence="2 3" key="1">
    <citation type="submission" date="2023-11" db="EMBL/GenBank/DDBJ databases">
        <authorList>
            <person name="Xu M."/>
            <person name="Jiang T."/>
        </authorList>
    </citation>
    <scope>NUCLEOTIDE SEQUENCE [LARGE SCALE GENOMIC DNA]</scope>
    <source>
        <strain evidence="2 3">SD</strain>
    </source>
</reference>
<sequence>MRGLVAKRALGRGSGALAVRRATEVLVALPPELDDRVDELLEAVRTAARAEVGALCIGVGSRSVDLASSARAASSCLRLARSAPGGGSAVHYDAFGSLRFLLDAADVANAALVAREPLAPLLAHDRAHRTPLLETTRAFLDAGGHHGRCAARCHIAPSSLKYRLAKIEQVLGAHPSDPELGFRLTLAFKVHDLLEVLGVGTEPDADARPAAHAG</sequence>